<dbReference type="EMBL" id="CP002869">
    <property type="protein sequence ID" value="AEI40169.1"/>
    <property type="molecule type" value="Genomic_DNA"/>
</dbReference>
<reference evidence="3 4" key="2">
    <citation type="journal article" date="2013" name="Genome Announc.">
        <title>Genome Sequence of Growth-Improving Paenibacillus mucilaginosus Strain KNP414.</title>
        <authorList>
            <person name="Lu J.J."/>
            <person name="Wang J.F."/>
            <person name="Hu X.F."/>
        </authorList>
    </citation>
    <scope>NUCLEOTIDE SEQUENCE [LARGE SCALE GENOMIC DNA]</scope>
    <source>
        <strain evidence="3 4">KNP414</strain>
    </source>
</reference>
<proteinExistence type="predicted"/>
<name>F8FNQ7_PAEMK</name>
<dbReference type="KEGG" id="pms:KNP414_01605"/>
<evidence type="ECO:0000313" key="3">
    <source>
        <dbReference type="EMBL" id="AEI40169.1"/>
    </source>
</evidence>
<protein>
    <submittedName>
        <fullName evidence="3">Lipoprotein, putative</fullName>
    </submittedName>
</protein>
<keyword evidence="2" id="KW-0732">Signal</keyword>
<accession>F8FNQ7</accession>
<feature type="chain" id="PRO_5038943956" evidence="2">
    <location>
        <begin position="20"/>
        <end position="239"/>
    </location>
</feature>
<dbReference type="Proteomes" id="UP000006620">
    <property type="component" value="Chromosome"/>
</dbReference>
<feature type="compositionally biased region" description="Low complexity" evidence="1">
    <location>
        <begin position="186"/>
        <end position="203"/>
    </location>
</feature>
<dbReference type="AlphaFoldDB" id="F8FNQ7"/>
<sequence length="239" mass="26099">MRRLGVRLLSLLLVLSLLAGCAGDAGQYIRQNYPLIDVQGQGKSTAKIYAVEGKDVPTVAQEIAASEPPQEISKSSADQMFLVYNDKIVNVQKDPNNEAATLVEVDTITYARDHYDSSFLEGYITATLLQSLFGGGWYTSHRGGYDYRGYRSTKRYEDYGRHQTVPYPNTRTPGTSPPATTDRKGSYTTPATPPATKSPGSSTDAVRRNDGSTPTYRTPAGGGTKPGTTKRSGTFKRRR</sequence>
<evidence type="ECO:0000313" key="4">
    <source>
        <dbReference type="Proteomes" id="UP000006620"/>
    </source>
</evidence>
<dbReference type="Pfam" id="PF14042">
    <property type="entry name" value="DUF4247"/>
    <property type="match status" value="1"/>
</dbReference>
<gene>
    <name evidence="3" type="ordered locus">KNP414_01605</name>
</gene>
<dbReference type="RefSeq" id="WP_013915331.1">
    <property type="nucleotide sequence ID" value="NC_015690.1"/>
</dbReference>
<dbReference type="InterPro" id="IPR025341">
    <property type="entry name" value="DUF4247"/>
</dbReference>
<reference evidence="4" key="1">
    <citation type="submission" date="2011-06" db="EMBL/GenBank/DDBJ databases">
        <title>Complete genome sequence of Paenibacillus mucilaginosus KNP414.</title>
        <authorList>
            <person name="Wang J."/>
            <person name="Hu S."/>
            <person name="Hu X."/>
            <person name="Zhang B."/>
            <person name="Dong D."/>
            <person name="Zhang S."/>
            <person name="Zhao K."/>
            <person name="Wu D."/>
        </authorList>
    </citation>
    <scope>NUCLEOTIDE SEQUENCE [LARGE SCALE GENOMIC DNA]</scope>
    <source>
        <strain evidence="4">KNP414</strain>
    </source>
</reference>
<keyword evidence="3" id="KW-0449">Lipoprotein</keyword>
<dbReference type="PROSITE" id="PS51257">
    <property type="entry name" value="PROKAR_LIPOPROTEIN"/>
    <property type="match status" value="1"/>
</dbReference>
<evidence type="ECO:0000256" key="2">
    <source>
        <dbReference type="SAM" id="SignalP"/>
    </source>
</evidence>
<dbReference type="HOGENOM" id="CLU_096787_0_0_9"/>
<feature type="region of interest" description="Disordered" evidence="1">
    <location>
        <begin position="159"/>
        <end position="239"/>
    </location>
</feature>
<dbReference type="PATRIC" id="fig|1036673.3.peg.1420"/>
<feature type="signal peptide" evidence="2">
    <location>
        <begin position="1"/>
        <end position="19"/>
    </location>
</feature>
<feature type="compositionally biased region" description="Polar residues" evidence="1">
    <location>
        <begin position="166"/>
        <end position="179"/>
    </location>
</feature>
<evidence type="ECO:0000256" key="1">
    <source>
        <dbReference type="SAM" id="MobiDB-lite"/>
    </source>
</evidence>
<organism evidence="3 4">
    <name type="scientific">Paenibacillus mucilaginosus (strain KNP414)</name>
    <dbReference type="NCBI Taxonomy" id="1036673"/>
    <lineage>
        <taxon>Bacteria</taxon>
        <taxon>Bacillati</taxon>
        <taxon>Bacillota</taxon>
        <taxon>Bacilli</taxon>
        <taxon>Bacillales</taxon>
        <taxon>Paenibacillaceae</taxon>
        <taxon>Paenibacillus</taxon>
    </lineage>
</organism>